<dbReference type="EMBL" id="PXYW01000070">
    <property type="protein sequence ID" value="PSR31050.1"/>
    <property type="molecule type" value="Genomic_DNA"/>
</dbReference>
<dbReference type="Proteomes" id="UP000242972">
    <property type="component" value="Unassembled WGS sequence"/>
</dbReference>
<dbReference type="Gene3D" id="3.40.30.10">
    <property type="entry name" value="Glutaredoxin"/>
    <property type="match status" value="1"/>
</dbReference>
<dbReference type="AlphaFoldDB" id="A0A2T2X983"/>
<dbReference type="SUPFAM" id="SSF52833">
    <property type="entry name" value="Thioredoxin-like"/>
    <property type="match status" value="1"/>
</dbReference>
<organism evidence="1 2">
    <name type="scientific">Sulfobacillus benefaciens</name>
    <dbReference type="NCBI Taxonomy" id="453960"/>
    <lineage>
        <taxon>Bacteria</taxon>
        <taxon>Bacillati</taxon>
        <taxon>Bacillota</taxon>
        <taxon>Clostridia</taxon>
        <taxon>Eubacteriales</taxon>
        <taxon>Clostridiales Family XVII. Incertae Sedis</taxon>
        <taxon>Sulfobacillus</taxon>
    </lineage>
</organism>
<sequence length="67" mass="7260">MVHLAMQCAALQPLLSLAIIQVDQFPERGQELNILGVPTTILEPGSQRLQGVVPAPYFAGYLLQAQT</sequence>
<evidence type="ECO:0008006" key="3">
    <source>
        <dbReference type="Google" id="ProtNLM"/>
    </source>
</evidence>
<accession>A0A2T2X983</accession>
<comment type="caution">
    <text evidence="1">The sequence shown here is derived from an EMBL/GenBank/DDBJ whole genome shotgun (WGS) entry which is preliminary data.</text>
</comment>
<evidence type="ECO:0000313" key="2">
    <source>
        <dbReference type="Proteomes" id="UP000242972"/>
    </source>
</evidence>
<dbReference type="InterPro" id="IPR036249">
    <property type="entry name" value="Thioredoxin-like_sf"/>
</dbReference>
<reference evidence="1 2" key="1">
    <citation type="journal article" date="2014" name="BMC Genomics">
        <title>Comparison of environmental and isolate Sulfobacillus genomes reveals diverse carbon, sulfur, nitrogen, and hydrogen metabolisms.</title>
        <authorList>
            <person name="Justice N.B."/>
            <person name="Norman A."/>
            <person name="Brown C.T."/>
            <person name="Singh A."/>
            <person name="Thomas B.C."/>
            <person name="Banfield J.F."/>
        </authorList>
    </citation>
    <scope>NUCLEOTIDE SEQUENCE [LARGE SCALE GENOMIC DNA]</scope>
    <source>
        <strain evidence="1">AMDSBA4</strain>
    </source>
</reference>
<evidence type="ECO:0000313" key="1">
    <source>
        <dbReference type="EMBL" id="PSR31050.1"/>
    </source>
</evidence>
<name>A0A2T2X983_9FIRM</name>
<gene>
    <name evidence="1" type="ORF">C7B46_17305</name>
</gene>
<protein>
    <recommendedName>
        <fullName evidence="3">Thioredoxin-like fold domain-containing protein</fullName>
    </recommendedName>
</protein>
<proteinExistence type="predicted"/>